<sequence>MNLVSIILNITYIILIDNVGTIKFIYSININEFYKYNELINKKLFIFGKLFLKAFFCETFFLKKFLFIFGKLFLKALF</sequence>
<evidence type="ECO:0000256" key="1">
    <source>
        <dbReference type="SAM" id="Phobius"/>
    </source>
</evidence>
<feature type="transmembrane region" description="Helical" evidence="1">
    <location>
        <begin position="50"/>
        <end position="74"/>
    </location>
</feature>
<proteinExistence type="predicted"/>
<feature type="transmembrane region" description="Helical" evidence="1">
    <location>
        <begin position="6"/>
        <end position="29"/>
    </location>
</feature>
<name>A0A6C0D500_9ZZZZ</name>
<keyword evidence="1" id="KW-1133">Transmembrane helix</keyword>
<organism evidence="2">
    <name type="scientific">viral metagenome</name>
    <dbReference type="NCBI Taxonomy" id="1070528"/>
    <lineage>
        <taxon>unclassified sequences</taxon>
        <taxon>metagenomes</taxon>
        <taxon>organismal metagenomes</taxon>
    </lineage>
</organism>
<reference evidence="2" key="1">
    <citation type="journal article" date="2020" name="Nature">
        <title>Giant virus diversity and host interactions through global metagenomics.</title>
        <authorList>
            <person name="Schulz F."/>
            <person name="Roux S."/>
            <person name="Paez-Espino D."/>
            <person name="Jungbluth S."/>
            <person name="Walsh D.A."/>
            <person name="Denef V.J."/>
            <person name="McMahon K.D."/>
            <person name="Konstantinidis K.T."/>
            <person name="Eloe-Fadrosh E.A."/>
            <person name="Kyrpides N.C."/>
            <person name="Woyke T."/>
        </authorList>
    </citation>
    <scope>NUCLEOTIDE SEQUENCE</scope>
    <source>
        <strain evidence="2">GVMAG-M-3300023174-116</strain>
    </source>
</reference>
<dbReference type="AlphaFoldDB" id="A0A6C0D500"/>
<keyword evidence="1" id="KW-0812">Transmembrane</keyword>
<dbReference type="EMBL" id="MN739534">
    <property type="protein sequence ID" value="QHT11360.1"/>
    <property type="molecule type" value="Genomic_DNA"/>
</dbReference>
<protein>
    <submittedName>
        <fullName evidence="2">Uncharacterized protein</fullName>
    </submittedName>
</protein>
<keyword evidence="1" id="KW-0472">Membrane</keyword>
<evidence type="ECO:0000313" key="2">
    <source>
        <dbReference type="EMBL" id="QHT11360.1"/>
    </source>
</evidence>
<accession>A0A6C0D500</accession>